<dbReference type="InterPro" id="IPR003764">
    <property type="entry name" value="GlcNAc_6-P_deAcase"/>
</dbReference>
<evidence type="ECO:0000313" key="8">
    <source>
        <dbReference type="Proteomes" id="UP000826651"/>
    </source>
</evidence>
<dbReference type="Gene3D" id="2.30.40.10">
    <property type="entry name" value="Urease, subunit C, domain 1"/>
    <property type="match status" value="1"/>
</dbReference>
<dbReference type="Gene3D" id="3.20.20.140">
    <property type="entry name" value="Metal-dependent hydrolases"/>
    <property type="match status" value="1"/>
</dbReference>
<accession>A0ABS7S881</accession>
<dbReference type="PIRSF" id="PIRSF038994">
    <property type="entry name" value="NagA"/>
    <property type="match status" value="1"/>
</dbReference>
<gene>
    <name evidence="7" type="ORF">KCQ71_09075</name>
</gene>
<feature type="domain" description="Amidohydrolase-related" evidence="6">
    <location>
        <begin position="64"/>
        <end position="403"/>
    </location>
</feature>
<dbReference type="SUPFAM" id="SSF51556">
    <property type="entry name" value="Metallo-dependent hydrolases"/>
    <property type="match status" value="1"/>
</dbReference>
<keyword evidence="4 5" id="KW-0119">Carbohydrate metabolism</keyword>
<evidence type="ECO:0000259" key="6">
    <source>
        <dbReference type="Pfam" id="PF01979"/>
    </source>
</evidence>
<dbReference type="PANTHER" id="PTHR11113:SF14">
    <property type="entry name" value="N-ACETYLGLUCOSAMINE-6-PHOSPHATE DEACETYLASE"/>
    <property type="match status" value="1"/>
</dbReference>
<evidence type="ECO:0000313" key="7">
    <source>
        <dbReference type="EMBL" id="MBZ2196302.1"/>
    </source>
</evidence>
<dbReference type="EMBL" id="JAGSHT010000010">
    <property type="protein sequence ID" value="MBZ2196302.1"/>
    <property type="molecule type" value="Genomic_DNA"/>
</dbReference>
<dbReference type="InterPro" id="IPR011059">
    <property type="entry name" value="Metal-dep_hydrolase_composite"/>
</dbReference>
<dbReference type="Pfam" id="PF01979">
    <property type="entry name" value="Amidohydro_1"/>
    <property type="match status" value="1"/>
</dbReference>
<comment type="similarity">
    <text evidence="1 5">Belongs to the metallo-dependent hydrolases superfamily. NagA family.</text>
</comment>
<sequence>MPTAPAPDPIVLRGRVVTPEAVLYDGVVVLDGGRIAWVGPVADAGASGPAAAVVASAQAPSGRTILPGLVDLHNHGGAGVGFPDAVDAEAARPAVTEHLTHGTTRMVASLVTAAPDTLRARVSTLADLADAGEIVGIHLEGPFLNEVRCGAHDPALLLDGDPALTADLLALGRGHVVSMTIAPDSPGVVGPGGVAQALIAAGAVPSFGHTDAAAPAMRAALVEAVEAMAGAARRRPTITHLFNGMRPIHHRDPGPVPPALALARQGAVVVELIGDGTHLSPDLVREVFDLVGPEHIALVTDAMAATGMPDGQYLLGALAVQVTSGVARLVEGGSIAGGTAHLIDVVRTTVDGGVGLREAVLAASATPAGVLGLEDVGALRTGYRADVVVTDADLRVQQVYRDGVEVTSPVAAG</sequence>
<keyword evidence="2" id="KW-0479">Metal-binding</keyword>
<name>A0ABS7S881_9MICO</name>
<dbReference type="InterPro" id="IPR006680">
    <property type="entry name" value="Amidohydro-rel"/>
</dbReference>
<protein>
    <submittedName>
        <fullName evidence="7">Amidohydrolase family protein</fullName>
    </submittedName>
</protein>
<dbReference type="PANTHER" id="PTHR11113">
    <property type="entry name" value="N-ACETYLGLUCOSAMINE-6-PHOSPHATE DEACETYLASE"/>
    <property type="match status" value="1"/>
</dbReference>
<evidence type="ECO:0000256" key="4">
    <source>
        <dbReference type="ARBA" id="ARBA00023277"/>
    </source>
</evidence>
<keyword evidence="8" id="KW-1185">Reference proteome</keyword>
<dbReference type="InterPro" id="IPR032466">
    <property type="entry name" value="Metal_Hydrolase"/>
</dbReference>
<dbReference type="Proteomes" id="UP000826651">
    <property type="component" value="Unassembled WGS sequence"/>
</dbReference>
<evidence type="ECO:0000256" key="5">
    <source>
        <dbReference type="PIRNR" id="PIRNR038994"/>
    </source>
</evidence>
<keyword evidence="3 5" id="KW-0378">Hydrolase</keyword>
<evidence type="ECO:0000256" key="2">
    <source>
        <dbReference type="ARBA" id="ARBA00022723"/>
    </source>
</evidence>
<evidence type="ECO:0000256" key="1">
    <source>
        <dbReference type="ARBA" id="ARBA00010716"/>
    </source>
</evidence>
<evidence type="ECO:0000256" key="3">
    <source>
        <dbReference type="ARBA" id="ARBA00022801"/>
    </source>
</evidence>
<comment type="caution">
    <text evidence="7">The sequence shown here is derived from an EMBL/GenBank/DDBJ whole genome shotgun (WGS) entry which is preliminary data.</text>
</comment>
<organism evidence="7 8">
    <name type="scientific">Occultella gossypii</name>
    <dbReference type="NCBI Taxonomy" id="2800820"/>
    <lineage>
        <taxon>Bacteria</taxon>
        <taxon>Bacillati</taxon>
        <taxon>Actinomycetota</taxon>
        <taxon>Actinomycetes</taxon>
        <taxon>Micrococcales</taxon>
        <taxon>Ruaniaceae</taxon>
        <taxon>Occultella</taxon>
    </lineage>
</organism>
<proteinExistence type="inferred from homology"/>
<dbReference type="SUPFAM" id="SSF51338">
    <property type="entry name" value="Composite domain of metallo-dependent hydrolases"/>
    <property type="match status" value="1"/>
</dbReference>
<reference evidence="7 8" key="1">
    <citation type="submission" date="2021-04" db="EMBL/GenBank/DDBJ databases">
        <title>Ruania sp. nov., isolated from sandy soil of mangrove forest.</title>
        <authorList>
            <person name="Ge X."/>
            <person name="Huang R."/>
            <person name="Liu W."/>
        </authorList>
    </citation>
    <scope>NUCLEOTIDE SEQUENCE [LARGE SCALE GENOMIC DNA]</scope>
    <source>
        <strain evidence="7 8">N2-46</strain>
    </source>
</reference>